<evidence type="ECO:0000313" key="3">
    <source>
        <dbReference type="Proteomes" id="UP000799770"/>
    </source>
</evidence>
<protein>
    <submittedName>
        <fullName evidence="2">Uncharacterized protein</fullName>
    </submittedName>
</protein>
<dbReference type="AlphaFoldDB" id="A0A6A5YYR1"/>
<reference evidence="2" key="1">
    <citation type="journal article" date="2020" name="Stud. Mycol.">
        <title>101 Dothideomycetes genomes: a test case for predicting lifestyles and emergence of pathogens.</title>
        <authorList>
            <person name="Haridas S."/>
            <person name="Albert R."/>
            <person name="Binder M."/>
            <person name="Bloem J."/>
            <person name="Labutti K."/>
            <person name="Salamov A."/>
            <person name="Andreopoulos B."/>
            <person name="Baker S."/>
            <person name="Barry K."/>
            <person name="Bills G."/>
            <person name="Bluhm B."/>
            <person name="Cannon C."/>
            <person name="Castanera R."/>
            <person name="Culley D."/>
            <person name="Daum C."/>
            <person name="Ezra D."/>
            <person name="Gonzalez J."/>
            <person name="Henrissat B."/>
            <person name="Kuo A."/>
            <person name="Liang C."/>
            <person name="Lipzen A."/>
            <person name="Lutzoni F."/>
            <person name="Magnuson J."/>
            <person name="Mondo S."/>
            <person name="Nolan M."/>
            <person name="Ohm R."/>
            <person name="Pangilinan J."/>
            <person name="Park H.-J."/>
            <person name="Ramirez L."/>
            <person name="Alfaro M."/>
            <person name="Sun H."/>
            <person name="Tritt A."/>
            <person name="Yoshinaga Y."/>
            <person name="Zwiers L.-H."/>
            <person name="Turgeon B."/>
            <person name="Goodwin S."/>
            <person name="Spatafora J."/>
            <person name="Crous P."/>
            <person name="Grigoriev I."/>
        </authorList>
    </citation>
    <scope>NUCLEOTIDE SEQUENCE</scope>
    <source>
        <strain evidence="2">CBS 627.86</strain>
    </source>
</reference>
<sequence length="110" mass="12247">MTSEDYQNGRTNPPGNEDSSGEDEVVFYQSAPGNFRGKVTDYTGTSQYPTVPAYNIGVEVYLVIPSQTQPAGPYEVTQTLEGKMYRIKNKSNGQQYSSMVRESDLVYKVT</sequence>
<feature type="region of interest" description="Disordered" evidence="1">
    <location>
        <begin position="1"/>
        <end position="23"/>
    </location>
</feature>
<dbReference type="EMBL" id="ML977331">
    <property type="protein sequence ID" value="KAF2112295.1"/>
    <property type="molecule type" value="Genomic_DNA"/>
</dbReference>
<feature type="compositionally biased region" description="Polar residues" evidence="1">
    <location>
        <begin position="1"/>
        <end position="18"/>
    </location>
</feature>
<dbReference type="OrthoDB" id="4759798at2759"/>
<evidence type="ECO:0000313" key="2">
    <source>
        <dbReference type="EMBL" id="KAF2112295.1"/>
    </source>
</evidence>
<dbReference type="Proteomes" id="UP000799770">
    <property type="component" value="Unassembled WGS sequence"/>
</dbReference>
<evidence type="ECO:0000256" key="1">
    <source>
        <dbReference type="SAM" id="MobiDB-lite"/>
    </source>
</evidence>
<name>A0A6A5YYR1_9PLEO</name>
<keyword evidence="3" id="KW-1185">Reference proteome</keyword>
<gene>
    <name evidence="2" type="ORF">BDV96DRAFT_580473</name>
</gene>
<proteinExistence type="predicted"/>
<accession>A0A6A5YYR1</accession>
<organism evidence="2 3">
    <name type="scientific">Lophiotrema nucula</name>
    <dbReference type="NCBI Taxonomy" id="690887"/>
    <lineage>
        <taxon>Eukaryota</taxon>
        <taxon>Fungi</taxon>
        <taxon>Dikarya</taxon>
        <taxon>Ascomycota</taxon>
        <taxon>Pezizomycotina</taxon>
        <taxon>Dothideomycetes</taxon>
        <taxon>Pleosporomycetidae</taxon>
        <taxon>Pleosporales</taxon>
        <taxon>Lophiotremataceae</taxon>
        <taxon>Lophiotrema</taxon>
    </lineage>
</organism>